<dbReference type="OrthoDB" id="3244117at2759"/>
<dbReference type="InterPro" id="IPR032675">
    <property type="entry name" value="LRR_dom_sf"/>
</dbReference>
<dbReference type="HOGENOM" id="CLU_048163_0_0_1"/>
<evidence type="ECO:0000313" key="2">
    <source>
        <dbReference type="Proteomes" id="UP000054248"/>
    </source>
</evidence>
<proteinExistence type="predicted"/>
<organism evidence="1 2">
    <name type="scientific">Tulasnella calospora MUT 4182</name>
    <dbReference type="NCBI Taxonomy" id="1051891"/>
    <lineage>
        <taxon>Eukaryota</taxon>
        <taxon>Fungi</taxon>
        <taxon>Dikarya</taxon>
        <taxon>Basidiomycota</taxon>
        <taxon>Agaricomycotina</taxon>
        <taxon>Agaricomycetes</taxon>
        <taxon>Cantharellales</taxon>
        <taxon>Tulasnellaceae</taxon>
        <taxon>Tulasnella</taxon>
    </lineage>
</organism>
<accession>A0A0C3LJ90</accession>
<sequence length="438" mass="49827">MDNVILQPIVPVKVTSEDATGSTTINSVLPSELFVSIFDDLYGSITDLLPFPLPYDEALKHFKRHPLLDYMLVCRRWCSIVQTSPAYWTFANMGITRGVAREGHDVGQGELIEAQRRLEKSGSLPLNLTIAPEFISDFPFMLQALEKHASRLETLNIVAYLEDRATRRIPPEDLEQLLKFPFPSLKRLYMAKILLDTSVSQMDNHLQVDLDAPELCQLFYHFPIILSPISPPPSRLTLLSISGSDFGRMEPHIFLRQIELPELLELRIARCDPSPILSTLTTPALQVLIFHSEAAFSSELSEELPEYPHLRDLQWSDVGPDATFEVVFQRCPSLTCYSNYVVGREGELDVDSMTEVPSIFEMPGGIESIKWPSLEEVLFDCTSCVDLLALVDLVPTIKRIRILKDPCVFRDRNVEKELLVKLREKIDVALWLDPWKDF</sequence>
<dbReference type="EMBL" id="KN823137">
    <property type="protein sequence ID" value="KIO21472.1"/>
    <property type="molecule type" value="Genomic_DNA"/>
</dbReference>
<gene>
    <name evidence="1" type="ORF">M407DRAFT_28927</name>
</gene>
<reference evidence="1 2" key="1">
    <citation type="submission" date="2014-04" db="EMBL/GenBank/DDBJ databases">
        <authorList>
            <consortium name="DOE Joint Genome Institute"/>
            <person name="Kuo A."/>
            <person name="Girlanda M."/>
            <person name="Perotto S."/>
            <person name="Kohler A."/>
            <person name="Nagy L.G."/>
            <person name="Floudas D."/>
            <person name="Copeland A."/>
            <person name="Barry K.W."/>
            <person name="Cichocki N."/>
            <person name="Veneault-Fourrey C."/>
            <person name="LaButti K."/>
            <person name="Lindquist E.A."/>
            <person name="Lipzen A."/>
            <person name="Lundell T."/>
            <person name="Morin E."/>
            <person name="Murat C."/>
            <person name="Sun H."/>
            <person name="Tunlid A."/>
            <person name="Henrissat B."/>
            <person name="Grigoriev I.V."/>
            <person name="Hibbett D.S."/>
            <person name="Martin F."/>
            <person name="Nordberg H.P."/>
            <person name="Cantor M.N."/>
            <person name="Hua S.X."/>
        </authorList>
    </citation>
    <scope>NUCLEOTIDE SEQUENCE [LARGE SCALE GENOMIC DNA]</scope>
    <source>
        <strain evidence="1 2">MUT 4182</strain>
    </source>
</reference>
<name>A0A0C3LJ90_9AGAM</name>
<keyword evidence="2" id="KW-1185">Reference proteome</keyword>
<dbReference type="SUPFAM" id="SSF52047">
    <property type="entry name" value="RNI-like"/>
    <property type="match status" value="1"/>
</dbReference>
<reference evidence="2" key="2">
    <citation type="submission" date="2015-01" db="EMBL/GenBank/DDBJ databases">
        <title>Evolutionary Origins and Diversification of the Mycorrhizal Mutualists.</title>
        <authorList>
            <consortium name="DOE Joint Genome Institute"/>
            <consortium name="Mycorrhizal Genomics Consortium"/>
            <person name="Kohler A."/>
            <person name="Kuo A."/>
            <person name="Nagy L.G."/>
            <person name="Floudas D."/>
            <person name="Copeland A."/>
            <person name="Barry K.W."/>
            <person name="Cichocki N."/>
            <person name="Veneault-Fourrey C."/>
            <person name="LaButti K."/>
            <person name="Lindquist E.A."/>
            <person name="Lipzen A."/>
            <person name="Lundell T."/>
            <person name="Morin E."/>
            <person name="Murat C."/>
            <person name="Riley R."/>
            <person name="Ohm R."/>
            <person name="Sun H."/>
            <person name="Tunlid A."/>
            <person name="Henrissat B."/>
            <person name="Grigoriev I.V."/>
            <person name="Hibbett D.S."/>
            <person name="Martin F."/>
        </authorList>
    </citation>
    <scope>NUCLEOTIDE SEQUENCE [LARGE SCALE GENOMIC DNA]</scope>
    <source>
        <strain evidence="2">MUT 4182</strain>
    </source>
</reference>
<protein>
    <submittedName>
        <fullName evidence="1">Uncharacterized protein</fullName>
    </submittedName>
</protein>
<evidence type="ECO:0000313" key="1">
    <source>
        <dbReference type="EMBL" id="KIO21472.1"/>
    </source>
</evidence>
<dbReference type="AlphaFoldDB" id="A0A0C3LJ90"/>
<dbReference type="Proteomes" id="UP000054248">
    <property type="component" value="Unassembled WGS sequence"/>
</dbReference>
<dbReference type="Gene3D" id="3.80.10.10">
    <property type="entry name" value="Ribonuclease Inhibitor"/>
    <property type="match status" value="1"/>
</dbReference>